<dbReference type="Proteomes" id="UP000053766">
    <property type="component" value="Unassembled WGS sequence"/>
</dbReference>
<keyword evidence="2" id="KW-1185">Reference proteome</keyword>
<reference evidence="1 2" key="1">
    <citation type="submission" date="2013-11" db="EMBL/GenBank/DDBJ databases">
        <title>Draft genome of the bovine lungworm Dictyocaulus viviparus.</title>
        <authorList>
            <person name="Mitreva M."/>
        </authorList>
    </citation>
    <scope>NUCLEOTIDE SEQUENCE [LARGE SCALE GENOMIC DNA]</scope>
    <source>
        <strain evidence="1 2">HannoverDv2000</strain>
    </source>
</reference>
<evidence type="ECO:0000313" key="2">
    <source>
        <dbReference type="Proteomes" id="UP000053766"/>
    </source>
</evidence>
<dbReference type="InterPro" id="IPR052779">
    <property type="entry name" value="WDR62"/>
</dbReference>
<gene>
    <name evidence="1" type="ORF">DICVIV_13550</name>
</gene>
<dbReference type="Gene3D" id="2.130.10.10">
    <property type="entry name" value="YVTN repeat-like/Quinoprotein amine dehydrogenase"/>
    <property type="match status" value="1"/>
</dbReference>
<proteinExistence type="predicted"/>
<accession>A0A0D8X7I1</accession>
<dbReference type="OrthoDB" id="6154712at2759"/>
<name>A0A0D8X7I1_DICVI</name>
<dbReference type="SUPFAM" id="SSF50978">
    <property type="entry name" value="WD40 repeat-like"/>
    <property type="match status" value="1"/>
</dbReference>
<dbReference type="PANTHER" id="PTHR45589">
    <property type="entry name" value="WD REPEAT DOMAIN 62, ISOFORM G"/>
    <property type="match status" value="1"/>
</dbReference>
<dbReference type="InterPro" id="IPR015943">
    <property type="entry name" value="WD40/YVTN_repeat-like_dom_sf"/>
</dbReference>
<protein>
    <recommendedName>
        <fullName evidence="3">WD domain, G-beta repeat protein</fullName>
    </recommendedName>
</protein>
<dbReference type="InterPro" id="IPR036322">
    <property type="entry name" value="WD40_repeat_dom_sf"/>
</dbReference>
<sequence>MSTLNIEENPDSYFDEENTFCTFTETFMKVNAIAISPDNTICVTVGSKHVKYWHIPKQDSQVSSLQSRSAILADRRSSVFVDVVFLNNSIVLAITEDGALVEFLNKKLGCTNGIIRLYDKDNLNIHGQLPHPAFIGMDPACVTSAEVFKFRSHSVWWV</sequence>
<dbReference type="PANTHER" id="PTHR45589:SF3">
    <property type="entry name" value="WD REPEAT-CONTAINING PROTEIN 62"/>
    <property type="match status" value="1"/>
</dbReference>
<evidence type="ECO:0000313" key="1">
    <source>
        <dbReference type="EMBL" id="KJH40493.1"/>
    </source>
</evidence>
<organism evidence="1 2">
    <name type="scientific">Dictyocaulus viviparus</name>
    <name type="common">Bovine lungworm</name>
    <dbReference type="NCBI Taxonomy" id="29172"/>
    <lineage>
        <taxon>Eukaryota</taxon>
        <taxon>Metazoa</taxon>
        <taxon>Ecdysozoa</taxon>
        <taxon>Nematoda</taxon>
        <taxon>Chromadorea</taxon>
        <taxon>Rhabditida</taxon>
        <taxon>Rhabditina</taxon>
        <taxon>Rhabditomorpha</taxon>
        <taxon>Strongyloidea</taxon>
        <taxon>Metastrongylidae</taxon>
        <taxon>Dictyocaulus</taxon>
    </lineage>
</organism>
<dbReference type="AlphaFoldDB" id="A0A0D8X7I1"/>
<evidence type="ECO:0008006" key="3">
    <source>
        <dbReference type="Google" id="ProtNLM"/>
    </source>
</evidence>
<dbReference type="EMBL" id="KN717169">
    <property type="protein sequence ID" value="KJH40493.1"/>
    <property type="molecule type" value="Genomic_DNA"/>
</dbReference>
<reference evidence="2" key="2">
    <citation type="journal article" date="2016" name="Sci. Rep.">
        <title>Dictyocaulus viviparus genome, variome and transcriptome elucidate lungworm biology and support future intervention.</title>
        <authorList>
            <person name="McNulty S.N."/>
            <person name="Strube C."/>
            <person name="Rosa B.A."/>
            <person name="Martin J.C."/>
            <person name="Tyagi R."/>
            <person name="Choi Y.J."/>
            <person name="Wang Q."/>
            <person name="Hallsworth Pepin K."/>
            <person name="Zhang X."/>
            <person name="Ozersky P."/>
            <person name="Wilson R.K."/>
            <person name="Sternberg P.W."/>
            <person name="Gasser R.B."/>
            <person name="Mitreva M."/>
        </authorList>
    </citation>
    <scope>NUCLEOTIDE SEQUENCE [LARGE SCALE GENOMIC DNA]</scope>
    <source>
        <strain evidence="2">HannoverDv2000</strain>
    </source>
</reference>